<accession>A0A0F9T2H9</accession>
<dbReference type="SUPFAM" id="SSF47413">
    <property type="entry name" value="lambda repressor-like DNA-binding domains"/>
    <property type="match status" value="1"/>
</dbReference>
<comment type="caution">
    <text evidence="2">The sequence shown here is derived from an EMBL/GenBank/DDBJ whole genome shotgun (WGS) entry which is preliminary data.</text>
</comment>
<dbReference type="InterPro" id="IPR001387">
    <property type="entry name" value="Cro/C1-type_HTH"/>
</dbReference>
<dbReference type="SMART" id="SM00530">
    <property type="entry name" value="HTH_XRE"/>
    <property type="match status" value="1"/>
</dbReference>
<dbReference type="GO" id="GO:0003677">
    <property type="term" value="F:DNA binding"/>
    <property type="evidence" value="ECO:0007669"/>
    <property type="project" value="InterPro"/>
</dbReference>
<dbReference type="Pfam" id="PF13443">
    <property type="entry name" value="HTH_26"/>
    <property type="match status" value="1"/>
</dbReference>
<name>A0A0F9T2H9_9ZZZZ</name>
<dbReference type="InterPro" id="IPR010982">
    <property type="entry name" value="Lambda_DNA-bd_dom_sf"/>
</dbReference>
<dbReference type="Gene3D" id="1.10.260.40">
    <property type="entry name" value="lambda repressor-like DNA-binding domains"/>
    <property type="match status" value="1"/>
</dbReference>
<reference evidence="2" key="1">
    <citation type="journal article" date="2015" name="Nature">
        <title>Complex archaea that bridge the gap between prokaryotes and eukaryotes.</title>
        <authorList>
            <person name="Spang A."/>
            <person name="Saw J.H."/>
            <person name="Jorgensen S.L."/>
            <person name="Zaremba-Niedzwiedzka K."/>
            <person name="Martijn J."/>
            <person name="Lind A.E."/>
            <person name="van Eijk R."/>
            <person name="Schleper C."/>
            <person name="Guy L."/>
            <person name="Ettema T.J."/>
        </authorList>
    </citation>
    <scope>NUCLEOTIDE SEQUENCE</scope>
</reference>
<organism evidence="2">
    <name type="scientific">marine sediment metagenome</name>
    <dbReference type="NCBI Taxonomy" id="412755"/>
    <lineage>
        <taxon>unclassified sequences</taxon>
        <taxon>metagenomes</taxon>
        <taxon>ecological metagenomes</taxon>
    </lineage>
</organism>
<dbReference type="EMBL" id="LAZR01000344">
    <property type="protein sequence ID" value="KKN73429.1"/>
    <property type="molecule type" value="Genomic_DNA"/>
</dbReference>
<evidence type="ECO:0000259" key="1">
    <source>
        <dbReference type="SMART" id="SM00530"/>
    </source>
</evidence>
<proteinExistence type="predicted"/>
<dbReference type="AlphaFoldDB" id="A0A0F9T2H9"/>
<protein>
    <recommendedName>
        <fullName evidence="1">HTH cro/C1-type domain-containing protein</fullName>
    </recommendedName>
</protein>
<gene>
    <name evidence="2" type="ORF">LCGC14_0401320</name>
</gene>
<evidence type="ECO:0000313" key="2">
    <source>
        <dbReference type="EMBL" id="KKN73429.1"/>
    </source>
</evidence>
<sequence length="74" mass="8382">MGAIRVMVPQLLAEKKVKAKDLEKAIGVSKPTALRLAKGEMPWLRPDQLVRLCEYFEVDLSEILIYRPDGDGDR</sequence>
<feature type="domain" description="HTH cro/C1-type" evidence="1">
    <location>
        <begin position="7"/>
        <end position="63"/>
    </location>
</feature>